<evidence type="ECO:0000256" key="6">
    <source>
        <dbReference type="ARBA" id="ARBA00022723"/>
    </source>
</evidence>
<feature type="region of interest" description="Disordered" evidence="15">
    <location>
        <begin position="678"/>
        <end position="775"/>
    </location>
</feature>
<feature type="domain" description="Voltage-dependent calcium channel alpha-1 subunit IQ" evidence="17">
    <location>
        <begin position="1494"/>
        <end position="1528"/>
    </location>
</feature>
<feature type="compositionally biased region" description="Acidic residues" evidence="15">
    <location>
        <begin position="700"/>
        <end position="724"/>
    </location>
</feature>
<evidence type="ECO:0000256" key="2">
    <source>
        <dbReference type="ARBA" id="ARBA00022448"/>
    </source>
</evidence>
<feature type="transmembrane region" description="Helical" evidence="16">
    <location>
        <begin position="197"/>
        <end position="223"/>
    </location>
</feature>
<feature type="compositionally biased region" description="Basic and acidic residues" evidence="15">
    <location>
        <begin position="750"/>
        <end position="764"/>
    </location>
</feature>
<evidence type="ECO:0000256" key="5">
    <source>
        <dbReference type="ARBA" id="ARBA00022692"/>
    </source>
</evidence>
<dbReference type="InterPro" id="IPR027359">
    <property type="entry name" value="Volt_channel_dom_sf"/>
</dbReference>
<feature type="transmembrane region" description="Helical" evidence="16">
    <location>
        <begin position="1189"/>
        <end position="1212"/>
    </location>
</feature>
<keyword evidence="3 14" id="KW-0109">Calcium transport</keyword>
<dbReference type="Pfam" id="PF00520">
    <property type="entry name" value="Ion_trans"/>
    <property type="match status" value="4"/>
</dbReference>
<evidence type="ECO:0000256" key="4">
    <source>
        <dbReference type="ARBA" id="ARBA00022673"/>
    </source>
</evidence>
<feature type="transmembrane region" description="Helical" evidence="16">
    <location>
        <begin position="440"/>
        <end position="456"/>
    </location>
</feature>
<keyword evidence="9 14" id="KW-0851">Voltage-gated channel</keyword>
<comment type="similarity">
    <text evidence="14">Belongs to the calcium channel alpha-1 subunit (TC 1.A.1.11) family.</text>
</comment>
<keyword evidence="7" id="KW-0677">Repeat</keyword>
<feature type="transmembrane region" description="Helical" evidence="16">
    <location>
        <begin position="1233"/>
        <end position="1261"/>
    </location>
</feature>
<dbReference type="PANTHER" id="PTHR45628">
    <property type="entry name" value="VOLTAGE-DEPENDENT CALCIUM CHANNEL TYPE A SUBUNIT ALPHA-1"/>
    <property type="match status" value="1"/>
</dbReference>
<dbReference type="InterPro" id="IPR014873">
    <property type="entry name" value="VDCC_a1su_IQ"/>
</dbReference>
<dbReference type="PANTHER" id="PTHR45628:SF1">
    <property type="entry name" value="VOLTAGE-DEPENDENT CALCIUM CHANNEL TYPE D SUBUNIT ALPHA-1"/>
    <property type="match status" value="1"/>
</dbReference>
<evidence type="ECO:0000256" key="3">
    <source>
        <dbReference type="ARBA" id="ARBA00022568"/>
    </source>
</evidence>
<accession>A0ABP1S4K4</accession>
<evidence type="ECO:0000256" key="16">
    <source>
        <dbReference type="SAM" id="Phobius"/>
    </source>
</evidence>
<evidence type="ECO:0000256" key="8">
    <source>
        <dbReference type="ARBA" id="ARBA00022837"/>
    </source>
</evidence>
<evidence type="ECO:0000259" key="17">
    <source>
        <dbReference type="SMART" id="SM01062"/>
    </source>
</evidence>
<keyword evidence="5 16" id="KW-0812">Transmembrane</keyword>
<dbReference type="InterPro" id="IPR031649">
    <property type="entry name" value="GPHH_dom"/>
</dbReference>
<dbReference type="SMART" id="SM01062">
    <property type="entry name" value="Ca_chan_IQ"/>
    <property type="match status" value="1"/>
</dbReference>
<dbReference type="InterPro" id="IPR050599">
    <property type="entry name" value="VDCC_alpha-1_subunit"/>
</dbReference>
<keyword evidence="2" id="KW-0813">Transport</keyword>
<feature type="transmembrane region" description="Helical" evidence="16">
    <location>
        <begin position="145"/>
        <end position="164"/>
    </location>
</feature>
<keyword evidence="19" id="KW-1185">Reference proteome</keyword>
<evidence type="ECO:0000256" key="7">
    <source>
        <dbReference type="ARBA" id="ARBA00022737"/>
    </source>
</evidence>
<feature type="transmembrane region" description="Helical" evidence="16">
    <location>
        <begin position="800"/>
        <end position="822"/>
    </location>
</feature>
<keyword evidence="12 16" id="KW-0472">Membrane</keyword>
<feature type="transmembrane region" description="Helical" evidence="16">
    <location>
        <begin position="875"/>
        <end position="901"/>
    </location>
</feature>
<feature type="transmembrane region" description="Helical" evidence="16">
    <location>
        <begin position="1157"/>
        <end position="1177"/>
    </location>
</feature>
<feature type="transmembrane region" description="Helical" evidence="16">
    <location>
        <begin position="112"/>
        <end position="133"/>
    </location>
</feature>
<feature type="transmembrane region" description="Helical" evidence="16">
    <location>
        <begin position="569"/>
        <end position="589"/>
    </location>
</feature>
<dbReference type="PRINTS" id="PR00167">
    <property type="entry name" value="CACHANNEL"/>
</dbReference>
<dbReference type="Pfam" id="PF08763">
    <property type="entry name" value="Ca_chan_IQ"/>
    <property type="match status" value="1"/>
</dbReference>
<keyword evidence="10 16" id="KW-1133">Transmembrane helix</keyword>
<comment type="function">
    <text evidence="14">Voltage-sensitive calcium channels (VSCC) mediate the entry of calcium ions into excitable cells and are also involved in a variety of calcium-dependent processes, including muscle contraction, hormone or neurotransmitter release, gene expression, cell motility, cell division and cell death.</text>
</comment>
<comment type="subcellular location">
    <subcellularLocation>
        <location evidence="1 14">Membrane</location>
        <topology evidence="1 14">Multi-pass membrane protein</topology>
    </subcellularLocation>
</comment>
<dbReference type="Gene3D" id="1.20.120.350">
    <property type="entry name" value="Voltage-gated potassium channels. Chain C"/>
    <property type="match status" value="4"/>
</dbReference>
<feature type="transmembrane region" description="Helical" evidence="16">
    <location>
        <begin position="921"/>
        <end position="943"/>
    </location>
</feature>
<evidence type="ECO:0000256" key="14">
    <source>
        <dbReference type="RuleBase" id="RU003808"/>
    </source>
</evidence>
<feature type="transmembrane region" description="Helical" evidence="16">
    <location>
        <begin position="73"/>
        <end position="92"/>
    </location>
</feature>
<evidence type="ECO:0000256" key="15">
    <source>
        <dbReference type="SAM" id="MobiDB-lite"/>
    </source>
</evidence>
<dbReference type="Gene3D" id="1.10.287.70">
    <property type="match status" value="4"/>
</dbReference>
<evidence type="ECO:0000256" key="1">
    <source>
        <dbReference type="ARBA" id="ARBA00004141"/>
    </source>
</evidence>
<dbReference type="EMBL" id="CAXLJM020000158">
    <property type="protein sequence ID" value="CAL8143493.1"/>
    <property type="molecule type" value="Genomic_DNA"/>
</dbReference>
<evidence type="ECO:0000256" key="10">
    <source>
        <dbReference type="ARBA" id="ARBA00022989"/>
    </source>
</evidence>
<dbReference type="Gene3D" id="6.10.250.2180">
    <property type="match status" value="1"/>
</dbReference>
<feature type="compositionally biased region" description="Low complexity" evidence="15">
    <location>
        <begin position="13"/>
        <end position="26"/>
    </location>
</feature>
<name>A0ABP1S4K4_9HEXA</name>
<feature type="transmembrane region" description="Helical" evidence="16">
    <location>
        <begin position="634"/>
        <end position="655"/>
    </location>
</feature>
<dbReference type="InterPro" id="IPR002077">
    <property type="entry name" value="VDCCAlpha1"/>
</dbReference>
<feature type="region of interest" description="Disordered" evidence="15">
    <location>
        <begin position="1"/>
        <end position="44"/>
    </location>
</feature>
<feature type="transmembrane region" description="Helical" evidence="16">
    <location>
        <begin position="1045"/>
        <end position="1071"/>
    </location>
</feature>
<keyword evidence="4 14" id="KW-0107">Calcium channel</keyword>
<sequence length="1633" mass="184497">MESGGVTPEGDKPAGAAPTAAPAAAEAEVKKEKAPKPPPKGPVIPARPERSLFCMGLENPLRKFCYAVVEWKPFEYIILVTIMATCATLAMATPYPMNDSDNLNAVLEEIEIIFTVIFTAECGMKIIAMGFVAHDGAYLRHAWNFLDFTIVIVGLLSSILSSVMEGFDVKALRAFRVLRPLRLVSGVPSLQVVMNSILMAMIPLFHIALLVLFVITIYAIIGLEMFEGQLHKSCFHNITGEMMDEPDNCGGGYNCEDEGDPGEGEYHYWTCRLYWEGPNDGITNFDNIGLAMLTVFQCISLEGWTDVMYNLQDAMGVGWEWVYFTSMVVFGAFFVMNLILGVLSGEFSKQKGKAESRGDFQKLREQQQIEESLRGYLDWITTAEYSESMVNGTVPTGEGEQTENEEENKPPSFWKTSFESFNRINRRVRRICRQMIKSQAFYWTIIVLVFLNTVVLATEHYNQPKWLDEFQETTNIFFIVLFTVEMILKMYSLGFSRYFVSLFNRFDCFATISSIVEIALVKTNVIPPIGVSVLRCVRLLRVFKVTRYWKALSNLVASLLNSIQSIASLLFLLFLFMMIFALLGMQVFGGRFNNDPTDFKPRTNFDSFAQSLLTVFQILTGEDWNEVMYLGIKAYGGVASTGILATVYFIVLFVFGNYILLNVFLAIAVDNLGDADEVDKEDEEGGEAAAVEGEGGGEAAEGEEKEEKEEGFEEEGETEDEGMTTEESVADATAGSNTSEDGYYEQPETEAGKDEESGPKEKEPPPLPNSDSGGADPIPDGSSFFILSKDNIIRKFFHKIIANSVFGNVILCCILISSALLGAEDPLYDDSPRNKLLNKFDYFFTTVFTIELCLKLTVYGFVFHKGAFCRSAANILDLVVVCVSLISFFSTSGAVSTIKILRVCRVLRPLRAINRAKGLKRVIQCMIVAIKTIGNIVIVTNLLQFMYAVIGVQLFKGALFECTDPSKKSFEECQGEFIAYDDGKTYKPIVEDREWVNNPFNFDSVPNGMLTLFAVSTFEGWPQMLYKSIDSAGENQGPIYNNRMLVAAFYISYLIVISFFMINIFVGFVILTFQNEGEQEYKHCDLEKNQRNCLEFALNAKPIKKYIPTNRFQYQVWSIVSSQPFDYISFGLIILNTISLGMKFYNQPAWYTEFLEYGNIFFTIAFTIELVLKLLAFGVKMYCNDTWNVFDFLIVVGSYIDIIFAEVNISFFRLFRVGRLIKLLNKSEGIRTILWTFIKSLQALPYVILLIVLLFFIYAIVGMQIFGKIALDEASEIHRNNNFQTFGNAVLLLFRCATGEAWQEVMLACSGGDHVKCFHKPIDENEKDECGNNFAFPYFISFFVSCSFLVLNLFVAVIMDNFDYLTRDWSILGAHHLGEFIQHWSEYDPDAAGKIRHDDVVNLLRKINPPLGFGRLCPRRRACKRLVAMNMPMNPDGTVNFNATIFALVRTGLQVKTEGNIMEADAELRRTLISLWRDVDTKLLDQVVPPPEVLDEVTVGKFYASVLIQEQYRKYHRKKMKCLEDEGQGGKGGIEAFKLQAGLRMLHEKDPKVKRRTSAVLVPPLGNEFDVQHRRNHLLFGKDHRGEKKSRLATKIAQLTGEREDIAFSLETGQFLIRPRNKYIQEEDLSHIT</sequence>
<reference evidence="18 19" key="1">
    <citation type="submission" date="2024-08" db="EMBL/GenBank/DDBJ databases">
        <authorList>
            <person name="Cucini C."/>
            <person name="Frati F."/>
        </authorList>
    </citation>
    <scope>NUCLEOTIDE SEQUENCE [LARGE SCALE GENOMIC DNA]</scope>
</reference>
<evidence type="ECO:0000256" key="13">
    <source>
        <dbReference type="ARBA" id="ARBA00023303"/>
    </source>
</evidence>
<dbReference type="Proteomes" id="UP001642540">
    <property type="component" value="Unassembled WGS sequence"/>
</dbReference>
<evidence type="ECO:0000313" key="18">
    <source>
        <dbReference type="EMBL" id="CAL8143493.1"/>
    </source>
</evidence>
<dbReference type="InterPro" id="IPR005821">
    <property type="entry name" value="Ion_trans_dom"/>
</dbReference>
<dbReference type="InterPro" id="IPR005446">
    <property type="entry name" value="VDCC_L_a1su"/>
</dbReference>
<feature type="transmembrane region" description="Helical" evidence="16">
    <location>
        <begin position="476"/>
        <end position="495"/>
    </location>
</feature>
<keyword evidence="11" id="KW-0406">Ion transport</keyword>
<feature type="transmembrane region" description="Helical" evidence="16">
    <location>
        <begin position="842"/>
        <end position="863"/>
    </location>
</feature>
<organism evidence="18 19">
    <name type="scientific">Orchesella dallaii</name>
    <dbReference type="NCBI Taxonomy" id="48710"/>
    <lineage>
        <taxon>Eukaryota</taxon>
        <taxon>Metazoa</taxon>
        <taxon>Ecdysozoa</taxon>
        <taxon>Arthropoda</taxon>
        <taxon>Hexapoda</taxon>
        <taxon>Collembola</taxon>
        <taxon>Entomobryomorpha</taxon>
        <taxon>Entomobryoidea</taxon>
        <taxon>Orchesellidae</taxon>
        <taxon>Orchesellinae</taxon>
        <taxon>Orchesella</taxon>
    </lineage>
</organism>
<protein>
    <recommendedName>
        <fullName evidence="14">Voltage-dependent L-type calcium channel subunit alpha</fullName>
    </recommendedName>
</protein>
<dbReference type="SUPFAM" id="SSF81324">
    <property type="entry name" value="Voltage-gated potassium channels"/>
    <property type="match status" value="4"/>
</dbReference>
<keyword evidence="13" id="KW-0407">Ion channel</keyword>
<gene>
    <name evidence="18" type="ORF">ODALV1_LOCUS29626</name>
</gene>
<evidence type="ECO:0000256" key="11">
    <source>
        <dbReference type="ARBA" id="ARBA00023065"/>
    </source>
</evidence>
<dbReference type="Gene3D" id="6.10.250.2500">
    <property type="match status" value="1"/>
</dbReference>
<dbReference type="Pfam" id="PF16905">
    <property type="entry name" value="GPHH"/>
    <property type="match status" value="1"/>
</dbReference>
<keyword evidence="6" id="KW-0479">Metal-binding</keyword>
<feature type="region of interest" description="Disordered" evidence="15">
    <location>
        <begin position="391"/>
        <end position="410"/>
    </location>
</feature>
<feature type="transmembrane region" description="Helical" evidence="16">
    <location>
        <begin position="1335"/>
        <end position="1359"/>
    </location>
</feature>
<evidence type="ECO:0000256" key="9">
    <source>
        <dbReference type="ARBA" id="ARBA00022882"/>
    </source>
</evidence>
<comment type="caution">
    <text evidence="18">The sequence shown here is derived from an EMBL/GenBank/DDBJ whole genome shotgun (WGS) entry which is preliminary data.</text>
</comment>
<feature type="transmembrane region" description="Helical" evidence="16">
    <location>
        <begin position="1127"/>
        <end position="1145"/>
    </location>
</feature>
<evidence type="ECO:0000256" key="12">
    <source>
        <dbReference type="ARBA" id="ARBA00023136"/>
    </source>
</evidence>
<feature type="transmembrane region" description="Helical" evidence="16">
    <location>
        <begin position="321"/>
        <end position="343"/>
    </location>
</feature>
<proteinExistence type="inferred from homology"/>
<dbReference type="PRINTS" id="PR01630">
    <property type="entry name" value="LVDCCALPHA1"/>
</dbReference>
<keyword evidence="8 14" id="KW-0106">Calcium</keyword>
<evidence type="ECO:0000313" key="19">
    <source>
        <dbReference type="Proteomes" id="UP001642540"/>
    </source>
</evidence>